<evidence type="ECO:0000256" key="1">
    <source>
        <dbReference type="SAM" id="Phobius"/>
    </source>
</evidence>
<name>A0A0F9JCI1_9ZZZZ</name>
<dbReference type="EMBL" id="LAZR01011758">
    <property type="protein sequence ID" value="KKM60011.1"/>
    <property type="molecule type" value="Genomic_DNA"/>
</dbReference>
<reference evidence="2" key="1">
    <citation type="journal article" date="2015" name="Nature">
        <title>Complex archaea that bridge the gap between prokaryotes and eukaryotes.</title>
        <authorList>
            <person name="Spang A."/>
            <person name="Saw J.H."/>
            <person name="Jorgensen S.L."/>
            <person name="Zaremba-Niedzwiedzka K."/>
            <person name="Martijn J."/>
            <person name="Lind A.E."/>
            <person name="van Eijk R."/>
            <person name="Schleper C."/>
            <person name="Guy L."/>
            <person name="Ettema T.J."/>
        </authorList>
    </citation>
    <scope>NUCLEOTIDE SEQUENCE</scope>
</reference>
<gene>
    <name evidence="2" type="ORF">LCGC14_1546190</name>
</gene>
<sequence length="65" mass="7164">MKSKVLSGIVIAVFFLSLHGLAISSLPQMSELSGFWEYLSVIVAFLFIAGSVYVGAIITIKWWVK</sequence>
<organism evidence="2">
    <name type="scientific">marine sediment metagenome</name>
    <dbReference type="NCBI Taxonomy" id="412755"/>
    <lineage>
        <taxon>unclassified sequences</taxon>
        <taxon>metagenomes</taxon>
        <taxon>ecological metagenomes</taxon>
    </lineage>
</organism>
<comment type="caution">
    <text evidence="2">The sequence shown here is derived from an EMBL/GenBank/DDBJ whole genome shotgun (WGS) entry which is preliminary data.</text>
</comment>
<accession>A0A0F9JCI1</accession>
<protein>
    <submittedName>
        <fullName evidence="2">Uncharacterized protein</fullName>
    </submittedName>
</protein>
<feature type="transmembrane region" description="Helical" evidence="1">
    <location>
        <begin position="38"/>
        <end position="64"/>
    </location>
</feature>
<dbReference type="AlphaFoldDB" id="A0A0F9JCI1"/>
<evidence type="ECO:0000313" key="2">
    <source>
        <dbReference type="EMBL" id="KKM60011.1"/>
    </source>
</evidence>
<proteinExistence type="predicted"/>
<keyword evidence="1" id="KW-1133">Transmembrane helix</keyword>
<keyword evidence="1" id="KW-0812">Transmembrane</keyword>
<keyword evidence="1" id="KW-0472">Membrane</keyword>